<comment type="caution">
    <text evidence="2">The sequence shown here is derived from an EMBL/GenBank/DDBJ whole genome shotgun (WGS) entry which is preliminary data.</text>
</comment>
<gene>
    <name evidence="1" type="ORF">Alo02nite_62190</name>
    <name evidence="2" type="ORF">BJ964_005900</name>
</gene>
<evidence type="ECO:0000313" key="2">
    <source>
        <dbReference type="EMBL" id="MBB4751739.1"/>
    </source>
</evidence>
<dbReference type="Proteomes" id="UP000631312">
    <property type="component" value="Unassembled WGS sequence"/>
</dbReference>
<dbReference type="Proteomes" id="UP000590511">
    <property type="component" value="Unassembled WGS sequence"/>
</dbReference>
<accession>A0A7W7HJM6</accession>
<dbReference type="EMBL" id="JACHNC010000001">
    <property type="protein sequence ID" value="MBB4751739.1"/>
    <property type="molecule type" value="Genomic_DNA"/>
</dbReference>
<evidence type="ECO:0000313" key="4">
    <source>
        <dbReference type="Proteomes" id="UP000631312"/>
    </source>
</evidence>
<evidence type="ECO:0000313" key="3">
    <source>
        <dbReference type="Proteomes" id="UP000590511"/>
    </source>
</evidence>
<organism evidence="2 3">
    <name type="scientific">Actinoplanes lobatus</name>
    <dbReference type="NCBI Taxonomy" id="113568"/>
    <lineage>
        <taxon>Bacteria</taxon>
        <taxon>Bacillati</taxon>
        <taxon>Actinomycetota</taxon>
        <taxon>Actinomycetes</taxon>
        <taxon>Micromonosporales</taxon>
        <taxon>Micromonosporaceae</taxon>
        <taxon>Actinoplanes</taxon>
    </lineage>
</organism>
<name>A0A7W7HJM6_9ACTN</name>
<evidence type="ECO:0000313" key="1">
    <source>
        <dbReference type="EMBL" id="GIE43321.1"/>
    </source>
</evidence>
<sequence length="130" mass="14660">MPRRRGVRFLTVGEDRFLWNIGHQHEEVDDPSKYAHCREIVVIRRHRSRGRLEIVFRAGPGRLVPDGMVESGAVMGGAGRWLNLHEPGTVRALLDEALDGGWRPDRPDPVELDGWALFDTVFARRGAPTA</sequence>
<protein>
    <submittedName>
        <fullName evidence="2">Uncharacterized protein</fullName>
    </submittedName>
</protein>
<reference evidence="2 3" key="1">
    <citation type="submission" date="2020-08" db="EMBL/GenBank/DDBJ databases">
        <title>Sequencing the genomes of 1000 actinobacteria strains.</title>
        <authorList>
            <person name="Klenk H.-P."/>
        </authorList>
    </citation>
    <scope>NUCLEOTIDE SEQUENCE [LARGE SCALE GENOMIC DNA]</scope>
    <source>
        <strain evidence="2 3">DSM 43150</strain>
    </source>
</reference>
<reference evidence="1 4" key="2">
    <citation type="submission" date="2021-01" db="EMBL/GenBank/DDBJ databases">
        <title>Whole genome shotgun sequence of Actinoplanes lobatus NBRC 12513.</title>
        <authorList>
            <person name="Komaki H."/>
            <person name="Tamura T."/>
        </authorList>
    </citation>
    <scope>NUCLEOTIDE SEQUENCE [LARGE SCALE GENOMIC DNA]</scope>
    <source>
        <strain evidence="1 4">NBRC 12513</strain>
    </source>
</reference>
<keyword evidence="4" id="KW-1185">Reference proteome</keyword>
<dbReference type="AlphaFoldDB" id="A0A7W7HJM6"/>
<dbReference type="EMBL" id="BOMP01000105">
    <property type="protein sequence ID" value="GIE43321.1"/>
    <property type="molecule type" value="Genomic_DNA"/>
</dbReference>
<proteinExistence type="predicted"/>
<dbReference type="RefSeq" id="WP_188123730.1">
    <property type="nucleotide sequence ID" value="NZ_BOMP01000105.1"/>
</dbReference>